<gene>
    <name evidence="2" type="ORF">D7Z26_13900</name>
</gene>
<dbReference type="GO" id="GO:0005975">
    <property type="term" value="P:carbohydrate metabolic process"/>
    <property type="evidence" value="ECO:0007669"/>
    <property type="project" value="InterPro"/>
</dbReference>
<protein>
    <recommendedName>
        <fullName evidence="1">Ricin B lectin domain-containing protein</fullName>
    </recommendedName>
</protein>
<dbReference type="InterPro" id="IPR017853">
    <property type="entry name" value="GH"/>
</dbReference>
<evidence type="ECO:0000313" key="2">
    <source>
        <dbReference type="EMBL" id="RKP54438.1"/>
    </source>
</evidence>
<reference evidence="2 3" key="1">
    <citation type="submission" date="2018-10" db="EMBL/GenBank/DDBJ databases">
        <title>Cohnella sp. M2MS4P-1, whole genome shotgun sequence.</title>
        <authorList>
            <person name="Tuo L."/>
        </authorList>
    </citation>
    <scope>NUCLEOTIDE SEQUENCE [LARGE SCALE GENOMIC DNA]</scope>
    <source>
        <strain evidence="2 3">M2MS4P-1</strain>
    </source>
</reference>
<keyword evidence="3" id="KW-1185">Reference proteome</keyword>
<dbReference type="CDD" id="cd23446">
    <property type="entry name" value="beta-trefoil_Ricin_1_3Gal43A"/>
    <property type="match status" value="1"/>
</dbReference>
<organism evidence="2 3">
    <name type="scientific">Cohnella endophytica</name>
    <dbReference type="NCBI Taxonomy" id="2419778"/>
    <lineage>
        <taxon>Bacteria</taxon>
        <taxon>Bacillati</taxon>
        <taxon>Bacillota</taxon>
        <taxon>Bacilli</taxon>
        <taxon>Bacillales</taxon>
        <taxon>Paenibacillaceae</taxon>
        <taxon>Cohnella</taxon>
    </lineage>
</organism>
<dbReference type="SMART" id="SM00458">
    <property type="entry name" value="RICIN"/>
    <property type="match status" value="1"/>
</dbReference>
<dbReference type="Pfam" id="PF14200">
    <property type="entry name" value="RicinB_lectin_2"/>
    <property type="match status" value="1"/>
</dbReference>
<dbReference type="GO" id="GO:0004560">
    <property type="term" value="F:alpha-L-fucosidase activity"/>
    <property type="evidence" value="ECO:0007669"/>
    <property type="project" value="InterPro"/>
</dbReference>
<dbReference type="Proteomes" id="UP000282076">
    <property type="component" value="Unassembled WGS sequence"/>
</dbReference>
<dbReference type="InterPro" id="IPR035992">
    <property type="entry name" value="Ricin_B-like_lectins"/>
</dbReference>
<proteinExistence type="predicted"/>
<accession>A0A494XV45</accession>
<name>A0A494XV45_9BACL</name>
<dbReference type="EMBL" id="RBZM01000005">
    <property type="protein sequence ID" value="RKP54438.1"/>
    <property type="molecule type" value="Genomic_DNA"/>
</dbReference>
<dbReference type="Gene3D" id="2.80.10.50">
    <property type="match status" value="3"/>
</dbReference>
<dbReference type="PROSITE" id="PS50231">
    <property type="entry name" value="RICIN_B_LECTIN"/>
    <property type="match status" value="1"/>
</dbReference>
<evidence type="ECO:0000259" key="1">
    <source>
        <dbReference type="SMART" id="SM00458"/>
    </source>
</evidence>
<feature type="domain" description="Ricin B lectin" evidence="1">
    <location>
        <begin position="356"/>
        <end position="493"/>
    </location>
</feature>
<dbReference type="InterPro" id="IPR000772">
    <property type="entry name" value="Ricin_B_lectin"/>
</dbReference>
<dbReference type="InterPro" id="IPR057739">
    <property type="entry name" value="Glyco_hydro_29_N"/>
</dbReference>
<evidence type="ECO:0000313" key="3">
    <source>
        <dbReference type="Proteomes" id="UP000282076"/>
    </source>
</evidence>
<dbReference type="Pfam" id="PF01120">
    <property type="entry name" value="Alpha_L_fucos"/>
    <property type="match status" value="1"/>
</dbReference>
<dbReference type="SUPFAM" id="SSF51445">
    <property type="entry name" value="(Trans)glycosidases"/>
    <property type="match status" value="1"/>
</dbReference>
<dbReference type="Gene3D" id="3.20.20.80">
    <property type="entry name" value="Glycosidases"/>
    <property type="match status" value="1"/>
</dbReference>
<dbReference type="SUPFAM" id="SSF50370">
    <property type="entry name" value="Ricin B-like lectins"/>
    <property type="match status" value="1"/>
</dbReference>
<comment type="caution">
    <text evidence="2">The sequence shown here is derived from an EMBL/GenBank/DDBJ whole genome shotgun (WGS) entry which is preliminary data.</text>
</comment>
<sequence>MRRNNMKALAKKMSLKMAISFSLLLTMLLSVLVNFVSADANNPKTDFMSGKYGIFQHYRYNYNGLGGGLSNWNSQINSFNVNTWANNVAAEGVSWVIFTVGQGQGYYVSPNSKYNSILTNWGLPARSPNRDLINELADAMHARGIKFFAYFVGDANGDQHMDPDGRKAMLQSNTLADGNGNWVLNQTFRDNTIGIVQEWANRWGTKIDGWFIDGIGEWPDADKTRYINTLKAPNPNTVVTLNAGNFGIQSSKQDYVAGEIFTTIVGAPVPTSRWGTGGMQWHGCYYLGGGWGGVGVDNPDSTIINYTKSVISKGGAFTWDQFVGTTGNFDQGQFNQMVNMKNNIGGVTLPSGIVSGNTYKIINLNSGKALDVKGQSTADGAIIQQWPYNGGNNQKWVFTQVTGGYWKIKNVNSGKYMDINGASTADGAANIQWPDTGGTNQQWQLIDAGNGYYKIKNRNSGKVLDISGASTADGAQDIQWPDNGGTNQMWQIVSP</sequence>
<dbReference type="AlphaFoldDB" id="A0A494XV45"/>